<dbReference type="PANTHER" id="PTHR16040">
    <property type="entry name" value="AUSTRALIN, ISOFORM A-RELATED"/>
    <property type="match status" value="1"/>
</dbReference>
<dbReference type="GO" id="GO:0005634">
    <property type="term" value="C:nucleus"/>
    <property type="evidence" value="ECO:0007669"/>
    <property type="project" value="UniProtKB-SubCell"/>
</dbReference>
<comment type="similarity">
    <text evidence="3">Belongs to the borealin family.</text>
</comment>
<evidence type="ECO:0000256" key="7">
    <source>
        <dbReference type="ARBA" id="ARBA00023242"/>
    </source>
</evidence>
<feature type="compositionally biased region" description="Low complexity" evidence="10">
    <location>
        <begin position="283"/>
        <end position="303"/>
    </location>
</feature>
<feature type="region of interest" description="Disordered" evidence="10">
    <location>
        <begin position="256"/>
        <end position="388"/>
    </location>
</feature>
<dbReference type="PANTHER" id="PTHR16040:SF7">
    <property type="entry name" value="AUSTRALIN, ISOFORM A-RELATED"/>
    <property type="match status" value="1"/>
</dbReference>
<dbReference type="GO" id="GO:0051233">
    <property type="term" value="C:spindle midzone"/>
    <property type="evidence" value="ECO:0007669"/>
    <property type="project" value="TreeGrafter"/>
</dbReference>
<dbReference type="InterPro" id="IPR018851">
    <property type="entry name" value="Borealin_N"/>
</dbReference>
<dbReference type="VEuPathDB" id="FungiDB:PABG_03757"/>
<feature type="compositionally biased region" description="Low complexity" evidence="10">
    <location>
        <begin position="120"/>
        <end position="130"/>
    </location>
</feature>
<dbReference type="VEuPathDB" id="FungiDB:PADG_00070"/>
<keyword evidence="5" id="KW-0132">Cell division</keyword>
<keyword evidence="4" id="KW-0158">Chromosome</keyword>
<evidence type="ECO:0000256" key="3">
    <source>
        <dbReference type="ARBA" id="ARBA00009914"/>
    </source>
</evidence>
<evidence type="ECO:0000256" key="1">
    <source>
        <dbReference type="ARBA" id="ARBA00004123"/>
    </source>
</evidence>
<keyword evidence="7" id="KW-0539">Nucleus</keyword>
<dbReference type="GO" id="GO:0000070">
    <property type="term" value="P:mitotic sister chromatid segregation"/>
    <property type="evidence" value="ECO:0007669"/>
    <property type="project" value="TreeGrafter"/>
</dbReference>
<gene>
    <name evidence="12" type="ORF">ACO22_00351</name>
</gene>
<dbReference type="Pfam" id="PF10444">
    <property type="entry name" value="Nbl1_Borealin_N"/>
    <property type="match status" value="1"/>
</dbReference>
<feature type="compositionally biased region" description="Polar residues" evidence="10">
    <location>
        <begin position="189"/>
        <end position="228"/>
    </location>
</feature>
<dbReference type="GO" id="GO:0051301">
    <property type="term" value="P:cell division"/>
    <property type="evidence" value="ECO:0007669"/>
    <property type="project" value="UniProtKB-KW"/>
</dbReference>
<sequence length="388" mass="41163">MANVSKKCKSPGPSSSHTLDHYDSPAPRTPTGSPTRKRLKITHNQKQALIDNLQLEITERARKLRAQYALQAQDLRGRIERRINRIPMALRKANIGELLAKHSESTNADGAVKMSKATAKSSKATATSETGNAAVSTTRTTRGVKRTSDVMLASDKENAPFQDPVHVPLSNPKKRGTPNAHPGHPRVLSQFTETGVLSPKSSNSRTFPQSPLRNVTGKSQQHLSNLRPSSPLKAASCMKSAGPGFTAMVENASTRATRGAAGAGTRKVSPNSDATGTRRKTTAKSTASTTTTRAPPSRPTTRQRNTRRNSADSTASNTSSGTTVVKMMRRGTAGSQKASAATSKRAAVPRGQAPTATSTAKKASAAAAKTLETTESAGTRKRGLRKRS</sequence>
<name>A0A1D2JPM3_PARBR</name>
<feature type="compositionally biased region" description="Low complexity" evidence="10">
    <location>
        <begin position="355"/>
        <end position="377"/>
    </location>
</feature>
<dbReference type="GO" id="GO:0000775">
    <property type="term" value="C:chromosome, centromeric region"/>
    <property type="evidence" value="ECO:0007669"/>
    <property type="project" value="UniProtKB-SubCell"/>
</dbReference>
<evidence type="ECO:0000256" key="10">
    <source>
        <dbReference type="SAM" id="MobiDB-lite"/>
    </source>
</evidence>
<dbReference type="EMBL" id="LZYO01000006">
    <property type="protein sequence ID" value="ODH45147.1"/>
    <property type="molecule type" value="Genomic_DNA"/>
</dbReference>
<evidence type="ECO:0000256" key="8">
    <source>
        <dbReference type="ARBA" id="ARBA00023306"/>
    </source>
</evidence>
<evidence type="ECO:0000259" key="11">
    <source>
        <dbReference type="Pfam" id="PF10444"/>
    </source>
</evidence>
<feature type="region of interest" description="Disordered" evidence="10">
    <location>
        <begin position="1"/>
        <end position="37"/>
    </location>
</feature>
<keyword evidence="9" id="KW-0137">Centromere</keyword>
<evidence type="ECO:0000313" key="12">
    <source>
        <dbReference type="EMBL" id="ODH45147.1"/>
    </source>
</evidence>
<evidence type="ECO:0000313" key="13">
    <source>
        <dbReference type="Proteomes" id="UP000242814"/>
    </source>
</evidence>
<evidence type="ECO:0000256" key="6">
    <source>
        <dbReference type="ARBA" id="ARBA00022776"/>
    </source>
</evidence>
<organism evidence="12 13">
    <name type="scientific">Paracoccidioides brasiliensis</name>
    <dbReference type="NCBI Taxonomy" id="121759"/>
    <lineage>
        <taxon>Eukaryota</taxon>
        <taxon>Fungi</taxon>
        <taxon>Dikarya</taxon>
        <taxon>Ascomycota</taxon>
        <taxon>Pezizomycotina</taxon>
        <taxon>Eurotiomycetes</taxon>
        <taxon>Eurotiomycetidae</taxon>
        <taxon>Onygenales</taxon>
        <taxon>Ajellomycetaceae</taxon>
        <taxon>Paracoccidioides</taxon>
    </lineage>
</organism>
<proteinExistence type="inferred from homology"/>
<dbReference type="InterPro" id="IPR018867">
    <property type="entry name" value="Cell_div_borealin"/>
</dbReference>
<dbReference type="AlphaFoldDB" id="A0A1D2JPM3"/>
<feature type="compositionally biased region" description="Low complexity" evidence="10">
    <location>
        <begin position="311"/>
        <end position="323"/>
    </location>
</feature>
<keyword evidence="8" id="KW-0131">Cell cycle</keyword>
<dbReference type="Proteomes" id="UP000242814">
    <property type="component" value="Unassembled WGS sequence"/>
</dbReference>
<comment type="caution">
    <text evidence="12">The sequence shown here is derived from an EMBL/GenBank/DDBJ whole genome shotgun (WGS) entry which is preliminary data.</text>
</comment>
<comment type="subcellular location">
    <subcellularLocation>
        <location evidence="2">Chromosome</location>
        <location evidence="2">Centromere</location>
    </subcellularLocation>
    <subcellularLocation>
        <location evidence="1">Nucleus</location>
    </subcellularLocation>
</comment>
<evidence type="ECO:0000256" key="9">
    <source>
        <dbReference type="ARBA" id="ARBA00023328"/>
    </source>
</evidence>
<feature type="compositionally biased region" description="Low complexity" evidence="10">
    <location>
        <begin position="256"/>
        <end position="266"/>
    </location>
</feature>
<keyword evidence="6" id="KW-0498">Mitosis</keyword>
<feature type="compositionally biased region" description="Polar residues" evidence="10">
    <location>
        <begin position="333"/>
        <end position="342"/>
    </location>
</feature>
<reference evidence="12 13" key="1">
    <citation type="submission" date="2016-06" db="EMBL/GenBank/DDBJ databases">
        <authorList>
            <person name="Kjaerup R.B."/>
            <person name="Dalgaard T.S."/>
            <person name="Juul-Madsen H.R."/>
        </authorList>
    </citation>
    <scope>NUCLEOTIDE SEQUENCE [LARGE SCALE GENOMIC DNA]</scope>
    <source>
        <strain evidence="12 13">Pb300</strain>
    </source>
</reference>
<dbReference type="GO" id="GO:0032133">
    <property type="term" value="C:chromosome passenger complex"/>
    <property type="evidence" value="ECO:0007669"/>
    <property type="project" value="TreeGrafter"/>
</dbReference>
<feature type="compositionally biased region" description="Polar residues" evidence="10">
    <location>
        <begin position="131"/>
        <end position="141"/>
    </location>
</feature>
<feature type="domain" description="Borealin N-terminal" evidence="11">
    <location>
        <begin position="45"/>
        <end position="101"/>
    </location>
</feature>
<protein>
    <recommendedName>
        <fullName evidence="11">Borealin N-terminal domain-containing protein</fullName>
    </recommendedName>
</protein>
<feature type="region of interest" description="Disordered" evidence="10">
    <location>
        <begin position="120"/>
        <end position="238"/>
    </location>
</feature>
<feature type="compositionally biased region" description="Basic residues" evidence="10">
    <location>
        <begin position="379"/>
        <end position="388"/>
    </location>
</feature>
<evidence type="ECO:0000256" key="4">
    <source>
        <dbReference type="ARBA" id="ARBA00022454"/>
    </source>
</evidence>
<evidence type="ECO:0000256" key="2">
    <source>
        <dbReference type="ARBA" id="ARBA00004584"/>
    </source>
</evidence>
<evidence type="ECO:0000256" key="5">
    <source>
        <dbReference type="ARBA" id="ARBA00022618"/>
    </source>
</evidence>
<accession>A0A1D2JPM3</accession>